<gene>
    <name evidence="1" type="ORF">RND71_030719</name>
</gene>
<keyword evidence="2" id="KW-1185">Reference proteome</keyword>
<name>A0AAE1RGL6_9SOLA</name>
<evidence type="ECO:0000313" key="2">
    <source>
        <dbReference type="Proteomes" id="UP001291623"/>
    </source>
</evidence>
<dbReference type="AlphaFoldDB" id="A0AAE1RGL6"/>
<organism evidence="1 2">
    <name type="scientific">Anisodus tanguticus</name>
    <dbReference type="NCBI Taxonomy" id="243964"/>
    <lineage>
        <taxon>Eukaryota</taxon>
        <taxon>Viridiplantae</taxon>
        <taxon>Streptophyta</taxon>
        <taxon>Embryophyta</taxon>
        <taxon>Tracheophyta</taxon>
        <taxon>Spermatophyta</taxon>
        <taxon>Magnoliopsida</taxon>
        <taxon>eudicotyledons</taxon>
        <taxon>Gunneridae</taxon>
        <taxon>Pentapetalae</taxon>
        <taxon>asterids</taxon>
        <taxon>lamiids</taxon>
        <taxon>Solanales</taxon>
        <taxon>Solanaceae</taxon>
        <taxon>Solanoideae</taxon>
        <taxon>Hyoscyameae</taxon>
        <taxon>Anisodus</taxon>
    </lineage>
</organism>
<dbReference type="EMBL" id="JAVYJV010000016">
    <property type="protein sequence ID" value="KAK4351406.1"/>
    <property type="molecule type" value="Genomic_DNA"/>
</dbReference>
<evidence type="ECO:0000313" key="1">
    <source>
        <dbReference type="EMBL" id="KAK4351406.1"/>
    </source>
</evidence>
<comment type="caution">
    <text evidence="1">The sequence shown here is derived from an EMBL/GenBank/DDBJ whole genome shotgun (WGS) entry which is preliminary data.</text>
</comment>
<sequence>MKMKRKYGIRWVKLYGLEWYKTFKPKKHHPETPDPGECNIHLVREAYTNWDMNDPEEICVRGDVAARGRLSEDVTRVKNPKDVKGQTFTAAHRHARDDFIMEQRHPEDVNIETNAHTLKLLA</sequence>
<accession>A0AAE1RGL6</accession>
<protein>
    <submittedName>
        <fullName evidence="1">Uncharacterized protein</fullName>
    </submittedName>
</protein>
<dbReference type="Proteomes" id="UP001291623">
    <property type="component" value="Unassembled WGS sequence"/>
</dbReference>
<proteinExistence type="predicted"/>
<reference evidence="1" key="1">
    <citation type="submission" date="2023-12" db="EMBL/GenBank/DDBJ databases">
        <title>Genome assembly of Anisodus tanguticus.</title>
        <authorList>
            <person name="Wang Y.-J."/>
        </authorList>
    </citation>
    <scope>NUCLEOTIDE SEQUENCE</scope>
    <source>
        <strain evidence="1">KB-2021</strain>
        <tissue evidence="1">Leaf</tissue>
    </source>
</reference>